<protein>
    <recommendedName>
        <fullName evidence="7">Zn(2)-C6 fungal-type domain-containing protein</fullName>
    </recommendedName>
</protein>
<dbReference type="CDD" id="cd00067">
    <property type="entry name" value="GAL4"/>
    <property type="match status" value="1"/>
</dbReference>
<keyword evidence="9" id="KW-1185">Reference proteome</keyword>
<dbReference type="PANTHER" id="PTHR47338:SF29">
    <property type="entry name" value="ZN(2)-C6 FUNGAL-TYPE DOMAIN-CONTAINING PROTEIN"/>
    <property type="match status" value="1"/>
</dbReference>
<dbReference type="InterPro" id="IPR001138">
    <property type="entry name" value="Zn2Cys6_DnaBD"/>
</dbReference>
<comment type="subcellular location">
    <subcellularLocation>
        <location evidence="1">Nucleus</location>
    </subcellularLocation>
</comment>
<dbReference type="Pfam" id="PF00172">
    <property type="entry name" value="Zn_clus"/>
    <property type="match status" value="1"/>
</dbReference>
<dbReference type="EMBL" id="ML213729">
    <property type="protein sequence ID" value="TFK31590.1"/>
    <property type="molecule type" value="Genomic_DNA"/>
</dbReference>
<keyword evidence="5" id="KW-0539">Nucleus</keyword>
<dbReference type="PROSITE" id="PS50048">
    <property type="entry name" value="ZN2_CY6_FUNGAL_2"/>
    <property type="match status" value="1"/>
</dbReference>
<evidence type="ECO:0000259" key="7">
    <source>
        <dbReference type="PROSITE" id="PS50048"/>
    </source>
</evidence>
<dbReference type="GO" id="GO:0000981">
    <property type="term" value="F:DNA-binding transcription factor activity, RNA polymerase II-specific"/>
    <property type="evidence" value="ECO:0007669"/>
    <property type="project" value="InterPro"/>
</dbReference>
<gene>
    <name evidence="8" type="ORF">BDQ12DRAFT_729417</name>
</gene>
<keyword evidence="4" id="KW-0804">Transcription</keyword>
<dbReference type="STRING" id="68775.A0A5C3LFQ1"/>
<feature type="compositionally biased region" description="Low complexity" evidence="6">
    <location>
        <begin position="99"/>
        <end position="112"/>
    </location>
</feature>
<dbReference type="SUPFAM" id="SSF57701">
    <property type="entry name" value="Zn2/Cys6 DNA-binding domain"/>
    <property type="match status" value="1"/>
</dbReference>
<evidence type="ECO:0000313" key="8">
    <source>
        <dbReference type="EMBL" id="TFK31590.1"/>
    </source>
</evidence>
<feature type="domain" description="Zn(2)-C6 fungal-type" evidence="7">
    <location>
        <begin position="25"/>
        <end position="57"/>
    </location>
</feature>
<dbReference type="InterPro" id="IPR036864">
    <property type="entry name" value="Zn2-C6_fun-type_DNA-bd_sf"/>
</dbReference>
<evidence type="ECO:0000256" key="3">
    <source>
        <dbReference type="ARBA" id="ARBA00023015"/>
    </source>
</evidence>
<keyword evidence="2" id="KW-0479">Metal-binding</keyword>
<feature type="region of interest" description="Disordered" evidence="6">
    <location>
        <begin position="1"/>
        <end position="24"/>
    </location>
</feature>
<name>A0A5C3LFQ1_9AGAR</name>
<evidence type="ECO:0000256" key="1">
    <source>
        <dbReference type="ARBA" id="ARBA00004123"/>
    </source>
</evidence>
<dbReference type="PANTHER" id="PTHR47338">
    <property type="entry name" value="ZN(II)2CYS6 TRANSCRIPTION FACTOR (EUROFUNG)-RELATED"/>
    <property type="match status" value="1"/>
</dbReference>
<dbReference type="PROSITE" id="PS00463">
    <property type="entry name" value="ZN2_CY6_FUNGAL_1"/>
    <property type="match status" value="1"/>
</dbReference>
<accession>A0A5C3LFQ1</accession>
<dbReference type="OrthoDB" id="2309723at2759"/>
<evidence type="ECO:0000256" key="4">
    <source>
        <dbReference type="ARBA" id="ARBA00023163"/>
    </source>
</evidence>
<feature type="region of interest" description="Disordered" evidence="6">
    <location>
        <begin position="83"/>
        <end position="119"/>
    </location>
</feature>
<feature type="compositionally biased region" description="Polar residues" evidence="6">
    <location>
        <begin position="84"/>
        <end position="96"/>
    </location>
</feature>
<dbReference type="Gene3D" id="4.10.240.10">
    <property type="entry name" value="Zn(2)-C6 fungal-type DNA-binding domain"/>
    <property type="match status" value="1"/>
</dbReference>
<dbReference type="GO" id="GO:0008270">
    <property type="term" value="F:zinc ion binding"/>
    <property type="evidence" value="ECO:0007669"/>
    <property type="project" value="InterPro"/>
</dbReference>
<reference evidence="8 9" key="1">
    <citation type="journal article" date="2019" name="Nat. Ecol. Evol.">
        <title>Megaphylogeny resolves global patterns of mushroom evolution.</title>
        <authorList>
            <person name="Varga T."/>
            <person name="Krizsan K."/>
            <person name="Foldi C."/>
            <person name="Dima B."/>
            <person name="Sanchez-Garcia M."/>
            <person name="Sanchez-Ramirez S."/>
            <person name="Szollosi G.J."/>
            <person name="Szarkandi J.G."/>
            <person name="Papp V."/>
            <person name="Albert L."/>
            <person name="Andreopoulos W."/>
            <person name="Angelini C."/>
            <person name="Antonin V."/>
            <person name="Barry K.W."/>
            <person name="Bougher N.L."/>
            <person name="Buchanan P."/>
            <person name="Buyck B."/>
            <person name="Bense V."/>
            <person name="Catcheside P."/>
            <person name="Chovatia M."/>
            <person name="Cooper J."/>
            <person name="Damon W."/>
            <person name="Desjardin D."/>
            <person name="Finy P."/>
            <person name="Geml J."/>
            <person name="Haridas S."/>
            <person name="Hughes K."/>
            <person name="Justo A."/>
            <person name="Karasinski D."/>
            <person name="Kautmanova I."/>
            <person name="Kiss B."/>
            <person name="Kocsube S."/>
            <person name="Kotiranta H."/>
            <person name="LaButti K.M."/>
            <person name="Lechner B.E."/>
            <person name="Liimatainen K."/>
            <person name="Lipzen A."/>
            <person name="Lukacs Z."/>
            <person name="Mihaltcheva S."/>
            <person name="Morgado L.N."/>
            <person name="Niskanen T."/>
            <person name="Noordeloos M.E."/>
            <person name="Ohm R.A."/>
            <person name="Ortiz-Santana B."/>
            <person name="Ovrebo C."/>
            <person name="Racz N."/>
            <person name="Riley R."/>
            <person name="Savchenko A."/>
            <person name="Shiryaev A."/>
            <person name="Soop K."/>
            <person name="Spirin V."/>
            <person name="Szebenyi C."/>
            <person name="Tomsovsky M."/>
            <person name="Tulloss R.E."/>
            <person name="Uehling J."/>
            <person name="Grigoriev I.V."/>
            <person name="Vagvolgyi C."/>
            <person name="Papp T."/>
            <person name="Martin F.M."/>
            <person name="Miettinen O."/>
            <person name="Hibbett D.S."/>
            <person name="Nagy L.G."/>
        </authorList>
    </citation>
    <scope>NUCLEOTIDE SEQUENCE [LARGE SCALE GENOMIC DNA]</scope>
    <source>
        <strain evidence="8 9">CBS 166.37</strain>
    </source>
</reference>
<evidence type="ECO:0000256" key="5">
    <source>
        <dbReference type="ARBA" id="ARBA00023242"/>
    </source>
</evidence>
<proteinExistence type="predicted"/>
<keyword evidence="3" id="KW-0805">Transcription regulation</keyword>
<dbReference type="CDD" id="cd12148">
    <property type="entry name" value="fungal_TF_MHR"/>
    <property type="match status" value="1"/>
</dbReference>
<evidence type="ECO:0000256" key="6">
    <source>
        <dbReference type="SAM" id="MobiDB-lite"/>
    </source>
</evidence>
<evidence type="ECO:0000256" key="2">
    <source>
        <dbReference type="ARBA" id="ARBA00022723"/>
    </source>
</evidence>
<dbReference type="AlphaFoldDB" id="A0A5C3LFQ1"/>
<dbReference type="SMART" id="SM00066">
    <property type="entry name" value="GAL4"/>
    <property type="match status" value="1"/>
</dbReference>
<evidence type="ECO:0000313" key="9">
    <source>
        <dbReference type="Proteomes" id="UP000308652"/>
    </source>
</evidence>
<dbReference type="InterPro" id="IPR050815">
    <property type="entry name" value="TF_fung"/>
</dbReference>
<dbReference type="Proteomes" id="UP000308652">
    <property type="component" value="Unassembled WGS sequence"/>
</dbReference>
<organism evidence="8 9">
    <name type="scientific">Crucibulum laeve</name>
    <dbReference type="NCBI Taxonomy" id="68775"/>
    <lineage>
        <taxon>Eukaryota</taxon>
        <taxon>Fungi</taxon>
        <taxon>Dikarya</taxon>
        <taxon>Basidiomycota</taxon>
        <taxon>Agaricomycotina</taxon>
        <taxon>Agaricomycetes</taxon>
        <taxon>Agaricomycetidae</taxon>
        <taxon>Agaricales</taxon>
        <taxon>Agaricineae</taxon>
        <taxon>Nidulariaceae</taxon>
        <taxon>Crucibulum</taxon>
    </lineage>
</organism>
<dbReference type="GO" id="GO:0005634">
    <property type="term" value="C:nucleus"/>
    <property type="evidence" value="ECO:0007669"/>
    <property type="project" value="UniProtKB-SubCell"/>
</dbReference>
<sequence length="544" mass="60231">MAPADRPFQPGGSPTGPSHLPRGSACLNCKRRKVRCDSEKPTCGPCRASRNFDDCEYPVSGTSHTQALQDNIARLENRIRDLQSSKQASSTMTLQHPYSAGPSSARNSRSPSTAPPSPFSIPFFEEPPTDFLKYILTSFFGHSPQLGFFLDVNRYRDLFLLPKGHQSRPVSSLLYSVYLWGVHLSPGNIPPVFNEYACLTTALREISTDLSGSHPHKVVQVLQAEILLSHYFLRNGKTVEGVYHANAAASLAISTNLHLIRSSRAASLARPLTPTTMMYPPVDPIEEGERIDAFWTCVILSNYWAVVEPAQSYTFYDAENFVIDTPWPLNDYRTETIVQGNSNTLARFVNGTGIDGFSALALHAKASVLLKKATEVRTQHGREPGFPVSHLDRLIEAFISSIPALDRHGIHPSMRPRIFIMQMLGQSAMVNLHSTTIPNPDVFRGKALAAAKSIATVTTIFYSHPSSQNMDCISGILWFFGCEALLRHLSTYTGHESSIFRRDKKAIREDVQAVMSRMTIDAQCCTLVGTFLSRVQQLFTAASH</sequence>